<dbReference type="EMBL" id="BMFD01000002">
    <property type="protein sequence ID" value="GGC29395.1"/>
    <property type="molecule type" value="Genomic_DNA"/>
</dbReference>
<comment type="caution">
    <text evidence="1">The sequence shown here is derived from an EMBL/GenBank/DDBJ whole genome shotgun (WGS) entry which is preliminary data.</text>
</comment>
<dbReference type="RefSeq" id="WP_188439425.1">
    <property type="nucleotide sequence ID" value="NZ_BMFD01000002.1"/>
</dbReference>
<reference evidence="2" key="1">
    <citation type="journal article" date="2019" name="Int. J. Syst. Evol. Microbiol.">
        <title>The Global Catalogue of Microorganisms (GCM) 10K type strain sequencing project: providing services to taxonomists for standard genome sequencing and annotation.</title>
        <authorList>
            <consortium name="The Broad Institute Genomics Platform"/>
            <consortium name="The Broad Institute Genome Sequencing Center for Infectious Disease"/>
            <person name="Wu L."/>
            <person name="Ma J."/>
        </authorList>
    </citation>
    <scope>NUCLEOTIDE SEQUENCE [LARGE SCALE GENOMIC DNA]</scope>
    <source>
        <strain evidence="2">CGMCC 1.12479</strain>
    </source>
</reference>
<protein>
    <submittedName>
        <fullName evidence="1">Uncharacterized protein</fullName>
    </submittedName>
</protein>
<keyword evidence="2" id="KW-1185">Reference proteome</keyword>
<evidence type="ECO:0000313" key="1">
    <source>
        <dbReference type="EMBL" id="GGC29395.1"/>
    </source>
</evidence>
<sequence length="120" mass="13581">MNTYFKQFIGITLLISLMIQGTVMPYFSVVEQVHSEESAELYSNSYLGEYSGDLLFASSSDHLVIVTSKGTLGGGECLGNFYKSSINHFENQVKSIFKISQKVDLNFDIKALKFPTHYFW</sequence>
<evidence type="ECO:0000313" key="2">
    <source>
        <dbReference type="Proteomes" id="UP000635885"/>
    </source>
</evidence>
<accession>A0ABQ1LVS5</accession>
<dbReference type="Proteomes" id="UP000635885">
    <property type="component" value="Unassembled WGS sequence"/>
</dbReference>
<gene>
    <name evidence="1" type="ORF">GCM10010993_05340</name>
</gene>
<name>A0ABQ1LVS5_9BACT</name>
<proteinExistence type="predicted"/>
<organism evidence="1 2">
    <name type="scientific">Belliella aquatica</name>
    <dbReference type="NCBI Taxonomy" id="1323734"/>
    <lineage>
        <taxon>Bacteria</taxon>
        <taxon>Pseudomonadati</taxon>
        <taxon>Bacteroidota</taxon>
        <taxon>Cytophagia</taxon>
        <taxon>Cytophagales</taxon>
        <taxon>Cyclobacteriaceae</taxon>
        <taxon>Belliella</taxon>
    </lineage>
</organism>